<keyword evidence="2" id="KW-0813">Transport</keyword>
<feature type="transmembrane region" description="Helical" evidence="7">
    <location>
        <begin position="259"/>
        <end position="284"/>
    </location>
</feature>
<keyword evidence="4 7" id="KW-0812">Transmembrane</keyword>
<dbReference type="SUPFAM" id="SSF103473">
    <property type="entry name" value="MFS general substrate transporter"/>
    <property type="match status" value="1"/>
</dbReference>
<evidence type="ECO:0000256" key="1">
    <source>
        <dbReference type="ARBA" id="ARBA00004651"/>
    </source>
</evidence>
<name>A0A6P1NMJ4_9MICC</name>
<dbReference type="EMBL" id="CP047898">
    <property type="protein sequence ID" value="QHK20253.1"/>
    <property type="molecule type" value="Genomic_DNA"/>
</dbReference>
<sequence length="450" mass="48536">MTHSPLPSGTQTHGALHPPAVTKTELRRAGWAGFIGTVLENYDMVVYGVGTAIIFNTLFFPNVSPAVGFIASFGAYAVGFIARPLGGLFFSRYGDRIGRKFVLVATLALMGTATFAMGLLPTYESVGILAPILLTVLRFIQGFGAGAEMASAVVLLAEYAPKGKRGAMTSLVWAGAAVGSVFGSGAWILVQLLPREDLESWGWRLVFLSSALVTVAAYLIRRNMKESPVFTELKKEHVEAASPVSEVLKKGRRPLRQVFLINMGTHAHSYIYQAFLGTFLISVVNIDKTLIPQMLAMGGLFAIPAALIAGRATDRWGRKPVNVFILGFLFLFSFPAFWLSSTGNVWLIALVYAVGFTFAVEGGIAAQSAMYAELFGSKYRYAGVAIAREFSAILGGGIAPIICSALLAWATNSYWPIAVYMMIVVGISLFQAIKTPETRDRDLTLEENAS</sequence>
<keyword evidence="6 7" id="KW-0472">Membrane</keyword>
<dbReference type="PROSITE" id="PS50850">
    <property type="entry name" value="MFS"/>
    <property type="match status" value="1"/>
</dbReference>
<feature type="transmembrane region" description="Helical" evidence="7">
    <location>
        <begin position="390"/>
        <end position="409"/>
    </location>
</feature>
<dbReference type="InterPro" id="IPR005829">
    <property type="entry name" value="Sugar_transporter_CS"/>
</dbReference>
<gene>
    <name evidence="9" type="ORF">GU243_11505</name>
</gene>
<evidence type="ECO:0000256" key="7">
    <source>
        <dbReference type="SAM" id="Phobius"/>
    </source>
</evidence>
<feature type="transmembrane region" description="Helical" evidence="7">
    <location>
        <begin position="345"/>
        <end position="369"/>
    </location>
</feature>
<keyword evidence="3" id="KW-1003">Cell membrane</keyword>
<dbReference type="InterPro" id="IPR011701">
    <property type="entry name" value="MFS"/>
</dbReference>
<accession>A0A6P1NMJ4</accession>
<proteinExistence type="predicted"/>
<dbReference type="PROSITE" id="PS00217">
    <property type="entry name" value="SUGAR_TRANSPORT_2"/>
    <property type="match status" value="1"/>
</dbReference>
<dbReference type="PANTHER" id="PTHR43045">
    <property type="entry name" value="SHIKIMATE TRANSPORTER"/>
    <property type="match status" value="1"/>
</dbReference>
<evidence type="ECO:0000259" key="8">
    <source>
        <dbReference type="PROSITE" id="PS50850"/>
    </source>
</evidence>
<dbReference type="KEGG" id="psey:GU243_11505"/>
<feature type="transmembrane region" description="Helical" evidence="7">
    <location>
        <begin position="132"/>
        <end position="159"/>
    </location>
</feature>
<protein>
    <submittedName>
        <fullName evidence="9">MFS transporter</fullName>
    </submittedName>
</protein>
<dbReference type="Proteomes" id="UP000464186">
    <property type="component" value="Chromosome"/>
</dbReference>
<dbReference type="InterPro" id="IPR020846">
    <property type="entry name" value="MFS_dom"/>
</dbReference>
<comment type="subcellular location">
    <subcellularLocation>
        <location evidence="1">Cell membrane</location>
        <topology evidence="1">Multi-pass membrane protein</topology>
    </subcellularLocation>
</comment>
<feature type="transmembrane region" description="Helical" evidence="7">
    <location>
        <begin position="201"/>
        <end position="220"/>
    </location>
</feature>
<feature type="transmembrane region" description="Helical" evidence="7">
    <location>
        <begin position="290"/>
        <end position="309"/>
    </location>
</feature>
<evidence type="ECO:0000256" key="6">
    <source>
        <dbReference type="ARBA" id="ARBA00023136"/>
    </source>
</evidence>
<evidence type="ECO:0000256" key="4">
    <source>
        <dbReference type="ARBA" id="ARBA00022692"/>
    </source>
</evidence>
<dbReference type="AlphaFoldDB" id="A0A6P1NMJ4"/>
<keyword evidence="10" id="KW-1185">Reference proteome</keyword>
<organism evidence="9 10">
    <name type="scientific">Pseudarthrobacter psychrotolerans</name>
    <dbReference type="NCBI Taxonomy" id="2697569"/>
    <lineage>
        <taxon>Bacteria</taxon>
        <taxon>Bacillati</taxon>
        <taxon>Actinomycetota</taxon>
        <taxon>Actinomycetes</taxon>
        <taxon>Micrococcales</taxon>
        <taxon>Micrococcaceae</taxon>
        <taxon>Pseudarthrobacter</taxon>
    </lineage>
</organism>
<feature type="transmembrane region" description="Helical" evidence="7">
    <location>
        <begin position="171"/>
        <end position="189"/>
    </location>
</feature>
<dbReference type="GO" id="GO:0022857">
    <property type="term" value="F:transmembrane transporter activity"/>
    <property type="evidence" value="ECO:0007669"/>
    <property type="project" value="InterPro"/>
</dbReference>
<evidence type="ECO:0000256" key="5">
    <source>
        <dbReference type="ARBA" id="ARBA00022989"/>
    </source>
</evidence>
<dbReference type="PANTHER" id="PTHR43045:SF1">
    <property type="entry name" value="SHIKIMATE TRANSPORTER"/>
    <property type="match status" value="1"/>
</dbReference>
<dbReference type="CDD" id="cd17369">
    <property type="entry name" value="MFS_ShiA_like"/>
    <property type="match status" value="1"/>
</dbReference>
<evidence type="ECO:0000256" key="2">
    <source>
        <dbReference type="ARBA" id="ARBA00022448"/>
    </source>
</evidence>
<feature type="domain" description="Major facilitator superfamily (MFS) profile" evidence="8">
    <location>
        <begin position="29"/>
        <end position="439"/>
    </location>
</feature>
<feature type="transmembrane region" description="Helical" evidence="7">
    <location>
        <begin position="321"/>
        <end position="339"/>
    </location>
</feature>
<feature type="transmembrane region" description="Helical" evidence="7">
    <location>
        <begin position="66"/>
        <end position="89"/>
    </location>
</feature>
<dbReference type="InterPro" id="IPR036259">
    <property type="entry name" value="MFS_trans_sf"/>
</dbReference>
<dbReference type="Pfam" id="PF07690">
    <property type="entry name" value="MFS_1"/>
    <property type="match status" value="1"/>
</dbReference>
<keyword evidence="5 7" id="KW-1133">Transmembrane helix</keyword>
<feature type="transmembrane region" description="Helical" evidence="7">
    <location>
        <begin position="101"/>
        <end position="120"/>
    </location>
</feature>
<feature type="transmembrane region" description="Helical" evidence="7">
    <location>
        <begin position="415"/>
        <end position="433"/>
    </location>
</feature>
<dbReference type="GO" id="GO:0005886">
    <property type="term" value="C:plasma membrane"/>
    <property type="evidence" value="ECO:0007669"/>
    <property type="project" value="UniProtKB-SubCell"/>
</dbReference>
<evidence type="ECO:0000313" key="10">
    <source>
        <dbReference type="Proteomes" id="UP000464186"/>
    </source>
</evidence>
<reference evidence="9 10" key="1">
    <citation type="submission" date="2020-01" db="EMBL/GenBank/DDBJ databases">
        <title>Pseudarthrobacter psychrotolerans sp. nov., isolated from antarctic soil.</title>
        <authorList>
            <person name="Shin Y."/>
            <person name="Park W."/>
        </authorList>
    </citation>
    <scope>NUCLEOTIDE SEQUENCE [LARGE SCALE GENOMIC DNA]</scope>
    <source>
        <strain evidence="9 10">YJ56</strain>
    </source>
</reference>
<evidence type="ECO:0000256" key="3">
    <source>
        <dbReference type="ARBA" id="ARBA00022475"/>
    </source>
</evidence>
<dbReference type="Gene3D" id="1.20.1250.20">
    <property type="entry name" value="MFS general substrate transporter like domains"/>
    <property type="match status" value="2"/>
</dbReference>
<evidence type="ECO:0000313" key="9">
    <source>
        <dbReference type="EMBL" id="QHK20253.1"/>
    </source>
</evidence>